<dbReference type="GO" id="GO:0008933">
    <property type="term" value="F:peptidoglycan lytic transglycosylase activity"/>
    <property type="evidence" value="ECO:0007669"/>
    <property type="project" value="InterPro"/>
</dbReference>
<dbReference type="SUPFAM" id="SSF48435">
    <property type="entry name" value="Bacterial muramidases"/>
    <property type="match status" value="1"/>
</dbReference>
<dbReference type="InterPro" id="IPR008939">
    <property type="entry name" value="Lytic_TGlycosylase_superhlx_U"/>
</dbReference>
<dbReference type="AlphaFoldDB" id="A0A849KVT0"/>
<feature type="signal peptide" evidence="4">
    <location>
        <begin position="1"/>
        <end position="21"/>
    </location>
</feature>
<evidence type="ECO:0000256" key="3">
    <source>
        <dbReference type="ARBA" id="ARBA00022729"/>
    </source>
</evidence>
<dbReference type="Proteomes" id="UP000572377">
    <property type="component" value="Unassembled WGS sequence"/>
</dbReference>
<dbReference type="InterPro" id="IPR000189">
    <property type="entry name" value="Transglyc_AS"/>
</dbReference>
<proteinExistence type="inferred from homology"/>
<accession>A0A849KVT0</accession>
<dbReference type="GO" id="GO:0016020">
    <property type="term" value="C:membrane"/>
    <property type="evidence" value="ECO:0007669"/>
    <property type="project" value="InterPro"/>
</dbReference>
<comment type="similarity">
    <text evidence="2">Belongs to the virb1 family.</text>
</comment>
<keyword evidence="7" id="KW-1185">Reference proteome</keyword>
<dbReference type="PANTHER" id="PTHR37423">
    <property type="entry name" value="SOLUBLE LYTIC MUREIN TRANSGLYCOSYLASE-RELATED"/>
    <property type="match status" value="1"/>
</dbReference>
<dbReference type="EMBL" id="JABFBC010000001">
    <property type="protein sequence ID" value="NNU79548.1"/>
    <property type="molecule type" value="Genomic_DNA"/>
</dbReference>
<dbReference type="InterPro" id="IPR008258">
    <property type="entry name" value="Transglycosylase_SLT_dom_1"/>
</dbReference>
<name>A0A849KVT0_9RHOB</name>
<dbReference type="RefSeq" id="WP_171322629.1">
    <property type="nucleotide sequence ID" value="NZ_JABFBC010000001.1"/>
</dbReference>
<dbReference type="PANTHER" id="PTHR37423:SF2">
    <property type="entry name" value="MEMBRANE-BOUND LYTIC MUREIN TRANSGLYCOSYLASE C"/>
    <property type="match status" value="1"/>
</dbReference>
<protein>
    <submittedName>
        <fullName evidence="6">Lytic transglycosylase domain-containing protein</fullName>
    </submittedName>
</protein>
<dbReference type="SUPFAM" id="SSF53955">
    <property type="entry name" value="Lysozyme-like"/>
    <property type="match status" value="1"/>
</dbReference>
<dbReference type="GO" id="GO:0042597">
    <property type="term" value="C:periplasmic space"/>
    <property type="evidence" value="ECO:0007669"/>
    <property type="project" value="InterPro"/>
</dbReference>
<evidence type="ECO:0000256" key="2">
    <source>
        <dbReference type="ARBA" id="ARBA00009387"/>
    </source>
</evidence>
<comment type="similarity">
    <text evidence="1">Belongs to the transglycosylase Slt family.</text>
</comment>
<evidence type="ECO:0000313" key="6">
    <source>
        <dbReference type="EMBL" id="NNU79548.1"/>
    </source>
</evidence>
<sequence>MSDPRSALRRGFLAICIPLLAAAPVAAFQPERLSAALDAASSGDFSRAGGLAAQAGDPIAPEIVEWHRLRAGGAPWGDYVRFLSSRAYWPGMDLVRRRAEESMPVDLSPDQVRAFFAQGAAQTGRGALLHAAATGGAGAAEIRARAWRELDMSAADRALYMNTVAAELAPHHAARLERLLWDGKTALAEEMLPLVGGAQAALARARIALQAQAPGVDGAIAAVPASLAGDPGLAHDRMRWRIEKGRWADAEALMRERSVSAASLGRPEAWAFSRRTLARRAMREGRATDAYILAAQHFLSGGSNYADLEFVAGFVALTRLSDPARAAQHFQRLQAAVETPISLGRAGYWLGRAHEAAGSPDAARAAYAVGAQHQTTFYGQLAAERLGLQPDRSITARGTLPDWRSRSFAGSSVVRAAVLLNAAGDTNTALRFILHAQESLSEADSAALARFSLDIGQTTGALRIAKRIVRGGDVYPDAYYPVIELPRTSVAPEFALAVARQESELNPLAVSPVGARGLMQLMPRTAQKVAGDLGLEYSLGRLTADPGYNARLGTQYLAEMLGRYNGSYLLAAAAYNAGPGRVDQWLAELGDPRLPGADPIDWIERIPFSETQNYVMRVLESMHVYRARLTGEARQIGLSQMLAPRG</sequence>
<evidence type="ECO:0000259" key="5">
    <source>
        <dbReference type="Pfam" id="PF01464"/>
    </source>
</evidence>
<gene>
    <name evidence="6" type="ORF">HMH01_03760</name>
</gene>
<comment type="caution">
    <text evidence="6">The sequence shown here is derived from an EMBL/GenBank/DDBJ whole genome shotgun (WGS) entry which is preliminary data.</text>
</comment>
<reference evidence="6 7" key="1">
    <citation type="submission" date="2020-05" db="EMBL/GenBank/DDBJ databases">
        <title>Gimesia benthica sp. nov., a novel planctomycete isolated from a deep-sea water sample of the Northwest Indian Ocean.</title>
        <authorList>
            <person name="Wang J."/>
            <person name="Ruan C."/>
            <person name="Song L."/>
            <person name="Zhu Y."/>
            <person name="Li A."/>
            <person name="Zheng X."/>
            <person name="Wang L."/>
            <person name="Lu Z."/>
            <person name="Huang Y."/>
            <person name="Du W."/>
            <person name="Zhou Y."/>
            <person name="Huang L."/>
            <person name="Dai X."/>
        </authorList>
    </citation>
    <scope>NUCLEOTIDE SEQUENCE [LARGE SCALE GENOMIC DNA]</scope>
    <source>
        <strain evidence="6 7">YYQ-30</strain>
    </source>
</reference>
<evidence type="ECO:0000256" key="1">
    <source>
        <dbReference type="ARBA" id="ARBA00007734"/>
    </source>
</evidence>
<dbReference type="CDD" id="cd13401">
    <property type="entry name" value="Slt70-like"/>
    <property type="match status" value="1"/>
</dbReference>
<dbReference type="PROSITE" id="PS00922">
    <property type="entry name" value="TRANSGLYCOSYLASE"/>
    <property type="match status" value="1"/>
</dbReference>
<dbReference type="Pfam" id="PF01464">
    <property type="entry name" value="SLT"/>
    <property type="match status" value="1"/>
</dbReference>
<evidence type="ECO:0000256" key="4">
    <source>
        <dbReference type="SAM" id="SignalP"/>
    </source>
</evidence>
<dbReference type="GO" id="GO:0000270">
    <property type="term" value="P:peptidoglycan metabolic process"/>
    <property type="evidence" value="ECO:0007669"/>
    <property type="project" value="InterPro"/>
</dbReference>
<feature type="chain" id="PRO_5032823009" evidence="4">
    <location>
        <begin position="22"/>
        <end position="646"/>
    </location>
</feature>
<dbReference type="InterPro" id="IPR023346">
    <property type="entry name" value="Lysozyme-like_dom_sf"/>
</dbReference>
<dbReference type="Gene3D" id="1.10.530.10">
    <property type="match status" value="1"/>
</dbReference>
<keyword evidence="3 4" id="KW-0732">Signal</keyword>
<feature type="domain" description="Transglycosylase SLT" evidence="5">
    <location>
        <begin position="488"/>
        <end position="588"/>
    </location>
</feature>
<dbReference type="GO" id="GO:0004553">
    <property type="term" value="F:hydrolase activity, hydrolyzing O-glycosyl compounds"/>
    <property type="evidence" value="ECO:0007669"/>
    <property type="project" value="InterPro"/>
</dbReference>
<evidence type="ECO:0000313" key="7">
    <source>
        <dbReference type="Proteomes" id="UP000572377"/>
    </source>
</evidence>
<dbReference type="Gene3D" id="1.25.20.10">
    <property type="entry name" value="Bacterial muramidases"/>
    <property type="match status" value="1"/>
</dbReference>
<organism evidence="6 7">
    <name type="scientific">Halovulum dunhuangense</name>
    <dbReference type="NCBI Taxonomy" id="1505036"/>
    <lineage>
        <taxon>Bacteria</taxon>
        <taxon>Pseudomonadati</taxon>
        <taxon>Pseudomonadota</taxon>
        <taxon>Alphaproteobacteria</taxon>
        <taxon>Rhodobacterales</taxon>
        <taxon>Paracoccaceae</taxon>
        <taxon>Halovulum</taxon>
    </lineage>
</organism>